<sequence>MTFAVEAKAGSESYMATKKDFAYEEDFVKGEEEFDESAEAERRLAELKRKMVRNGNWNDGEEEEVRSDDRGGCVL</sequence>
<proteinExistence type="predicted"/>
<protein>
    <submittedName>
        <fullName evidence="2">Uncharacterized protein</fullName>
    </submittedName>
</protein>
<evidence type="ECO:0000313" key="3">
    <source>
        <dbReference type="Proteomes" id="UP001386955"/>
    </source>
</evidence>
<keyword evidence="3" id="KW-1185">Reference proteome</keyword>
<reference evidence="2 3" key="1">
    <citation type="submission" date="2024-01" db="EMBL/GenBank/DDBJ databases">
        <title>The genomes of 5 underutilized Papilionoideae crops provide insights into root nodulation and disease resistanc.</title>
        <authorList>
            <person name="Jiang F."/>
        </authorList>
    </citation>
    <scope>NUCLEOTIDE SEQUENCE [LARGE SCALE GENOMIC DNA]</scope>
    <source>
        <strain evidence="2">DUOXIRENSHENG_FW03</strain>
        <tissue evidence="2">Leaves</tissue>
    </source>
</reference>
<gene>
    <name evidence="2" type="ORF">VNO78_00826</name>
</gene>
<accession>A0AAN9SXG3</accession>
<dbReference type="AlphaFoldDB" id="A0AAN9SXG3"/>
<dbReference type="EMBL" id="JAYMYS010000001">
    <property type="protein sequence ID" value="KAK7410217.1"/>
    <property type="molecule type" value="Genomic_DNA"/>
</dbReference>
<evidence type="ECO:0000256" key="1">
    <source>
        <dbReference type="SAM" id="MobiDB-lite"/>
    </source>
</evidence>
<name>A0AAN9SXG3_PSOTE</name>
<organism evidence="2 3">
    <name type="scientific">Psophocarpus tetragonolobus</name>
    <name type="common">Winged bean</name>
    <name type="synonym">Dolichos tetragonolobus</name>
    <dbReference type="NCBI Taxonomy" id="3891"/>
    <lineage>
        <taxon>Eukaryota</taxon>
        <taxon>Viridiplantae</taxon>
        <taxon>Streptophyta</taxon>
        <taxon>Embryophyta</taxon>
        <taxon>Tracheophyta</taxon>
        <taxon>Spermatophyta</taxon>
        <taxon>Magnoliopsida</taxon>
        <taxon>eudicotyledons</taxon>
        <taxon>Gunneridae</taxon>
        <taxon>Pentapetalae</taxon>
        <taxon>rosids</taxon>
        <taxon>fabids</taxon>
        <taxon>Fabales</taxon>
        <taxon>Fabaceae</taxon>
        <taxon>Papilionoideae</taxon>
        <taxon>50 kb inversion clade</taxon>
        <taxon>NPAAA clade</taxon>
        <taxon>indigoferoid/millettioid clade</taxon>
        <taxon>Phaseoleae</taxon>
        <taxon>Psophocarpus</taxon>
    </lineage>
</organism>
<evidence type="ECO:0000313" key="2">
    <source>
        <dbReference type="EMBL" id="KAK7410217.1"/>
    </source>
</evidence>
<comment type="caution">
    <text evidence="2">The sequence shown here is derived from an EMBL/GenBank/DDBJ whole genome shotgun (WGS) entry which is preliminary data.</text>
</comment>
<dbReference type="Proteomes" id="UP001386955">
    <property type="component" value="Unassembled WGS sequence"/>
</dbReference>
<feature type="region of interest" description="Disordered" evidence="1">
    <location>
        <begin position="55"/>
        <end position="75"/>
    </location>
</feature>